<keyword evidence="2" id="KW-1185">Reference proteome</keyword>
<accession>A0ACC0V4D7</accession>
<gene>
    <name evidence="1" type="ORF">N3K66_004835</name>
</gene>
<name>A0ACC0V4D7_9HYPO</name>
<organism evidence="1 2">
    <name type="scientific">Trichothecium roseum</name>
    <dbReference type="NCBI Taxonomy" id="47278"/>
    <lineage>
        <taxon>Eukaryota</taxon>
        <taxon>Fungi</taxon>
        <taxon>Dikarya</taxon>
        <taxon>Ascomycota</taxon>
        <taxon>Pezizomycotina</taxon>
        <taxon>Sordariomycetes</taxon>
        <taxon>Hypocreomycetidae</taxon>
        <taxon>Hypocreales</taxon>
        <taxon>Hypocreales incertae sedis</taxon>
        <taxon>Trichothecium</taxon>
    </lineage>
</organism>
<dbReference type="Proteomes" id="UP001163324">
    <property type="component" value="Chromosome 4"/>
</dbReference>
<sequence>MEATLRDSGYDVCGVHTTSVLADDSPTDAPVEQGETSRDGARQTGGFASGWFRSWRKGDSASSAGAVVAEAHLRNCVACRDSNYPFPLGGDATFDDHKACTTEKPLINGGRVGQGDGSLKSVTVTTEQNDQTTWRATLSIGGMTCASCVNAVTRELKKQPWIIKATVNLVQNSAAVEFVEPGNGGEIAGIIEDLGYEVSIDKVVNLNEEQATAEREVQIIVDGIFCSRCPERISETLRSFGTQRLSILEEASLKKPILRLKYTPNAPHFTIRHLLKAISAADPSLKASIYHPPTLEERSKAIRVKHQKGLLRRGILTLIIAIPTFVLGIVYMSLVPHSDPIKMYLMQPWTSGISRLEVILCLLSTPVYLFAADTFHVRAIKELRTMWRPSSRVPILSRFYRFGSMNLLMSLGTSIAYISSIAQMISAAAKNEKLQQDSIYFDSVVFLTLFLLAGRLIEAYSKSKTGNAVESLMKLRPDTALLVSKASSGEGTTVAIPLDQLEVGDVIRITHGSSPPADGIILSGEGDFDESSLTGESRLVKKSKGDEVFAGTVNKAGAVQVRVTGTQGKSMLDQIVQVVREGQTKRAPIEQIADTMTSYFVPVITLVAILTWLVWIIIGYAGGIHGTDDETSGGWVVFALRFAISVFVVACPCGLALAAPTAIFVGGGLAAKHGVLVKGGGEAFEKAHKINCVVFDKTGTITVGGEPRITESLIFPDGRVDEVDAQTLLSILKVVEEDSSHPIAKAIVAFCGTDLLDFSTECVEELPGKGMRATCTREGQHAVEVIVGNEHLLRDFSIHVSQRVSASLDAWKTQGKSVALVAVKPTMARSWTLAAGFAISDPIREEAASVIRALQFRGTQVWMLSGDNEVTAKAVAAQVGIPLANVLAEVLPSDKAAKIKYLQSTLRANGGNGREDVTCRAMVAMVGDGINDSPALTTADVGIAIGSGSDVAISSADFILATSNLVAVLTLLDLSRVVFRRIKLNFGWAVIYNILAVPVAAGCLYPIVTPGGEHVTLDPVWAALAMALSSISVVLSSLSLRSGIPGLGFRARRDIS</sequence>
<protein>
    <submittedName>
        <fullName evidence="1">Uncharacterized protein</fullName>
    </submittedName>
</protein>
<proteinExistence type="predicted"/>
<comment type="caution">
    <text evidence="1">The sequence shown here is derived from an EMBL/GenBank/DDBJ whole genome shotgun (WGS) entry which is preliminary data.</text>
</comment>
<reference evidence="1" key="1">
    <citation type="submission" date="2022-10" db="EMBL/GenBank/DDBJ databases">
        <title>Complete Genome of Trichothecium roseum strain YXFP-22015, a Plant Pathogen Isolated from Citrus.</title>
        <authorList>
            <person name="Wang Y."/>
            <person name="Zhu L."/>
        </authorList>
    </citation>
    <scope>NUCLEOTIDE SEQUENCE</scope>
    <source>
        <strain evidence="1">YXFP-22015</strain>
    </source>
</reference>
<dbReference type="EMBL" id="CM047943">
    <property type="protein sequence ID" value="KAI9900573.1"/>
    <property type="molecule type" value="Genomic_DNA"/>
</dbReference>
<evidence type="ECO:0000313" key="2">
    <source>
        <dbReference type="Proteomes" id="UP001163324"/>
    </source>
</evidence>
<evidence type="ECO:0000313" key="1">
    <source>
        <dbReference type="EMBL" id="KAI9900573.1"/>
    </source>
</evidence>